<name>A0A1E7FEW6_9STRA</name>
<dbReference type="InParanoid" id="A0A1E7FEW6"/>
<reference evidence="1 2" key="1">
    <citation type="submission" date="2016-09" db="EMBL/GenBank/DDBJ databases">
        <title>Extensive genetic diversity and differential bi-allelic expression allows diatom success in the polar Southern Ocean.</title>
        <authorList>
            <consortium name="DOE Joint Genome Institute"/>
            <person name="Mock T."/>
            <person name="Otillar R.P."/>
            <person name="Strauss J."/>
            <person name="Dupont C."/>
            <person name="Frickenhaus S."/>
            <person name="Maumus F."/>
            <person name="Mcmullan M."/>
            <person name="Sanges R."/>
            <person name="Schmutz J."/>
            <person name="Toseland A."/>
            <person name="Valas R."/>
            <person name="Veluchamy A."/>
            <person name="Ward B.J."/>
            <person name="Allen A."/>
            <person name="Barry K."/>
            <person name="Falciatore A."/>
            <person name="Ferrante M."/>
            <person name="Fortunato A.E."/>
            <person name="Gloeckner G."/>
            <person name="Gruber A."/>
            <person name="Hipkin R."/>
            <person name="Janech M."/>
            <person name="Kroth P."/>
            <person name="Leese F."/>
            <person name="Lindquist E."/>
            <person name="Lyon B.R."/>
            <person name="Martin J."/>
            <person name="Mayer C."/>
            <person name="Parker M."/>
            <person name="Quesneville H."/>
            <person name="Raymond J."/>
            <person name="Uhlig C."/>
            <person name="Valentin K.U."/>
            <person name="Worden A.Z."/>
            <person name="Armbrust E.V."/>
            <person name="Bowler C."/>
            <person name="Green B."/>
            <person name="Moulton V."/>
            <person name="Van Oosterhout C."/>
            <person name="Grigoriev I."/>
        </authorList>
    </citation>
    <scope>NUCLEOTIDE SEQUENCE [LARGE SCALE GENOMIC DNA]</scope>
    <source>
        <strain evidence="1 2">CCMP1102</strain>
    </source>
</reference>
<dbReference type="AlphaFoldDB" id="A0A1E7FEW6"/>
<sequence>MGSNGQDKDDKIYPQRMFLDVQHGEMMRPILDGCISDVNDHLRSTSGDGHSEEQYQQQALLAWIKALTKCLSKGGFGSNAPHYKKNWHTVDCQSCTSTSIQPGDCLLFFGHLCSLVAHGSIGVIPNECPDHLPDWCKNCRISCQYRLTDR</sequence>
<dbReference type="KEGG" id="fcy:FRACYDRAFT_239304"/>
<keyword evidence="2" id="KW-1185">Reference proteome</keyword>
<proteinExistence type="predicted"/>
<protein>
    <submittedName>
        <fullName evidence="1">Uncharacterized protein</fullName>
    </submittedName>
</protein>
<evidence type="ECO:0000313" key="1">
    <source>
        <dbReference type="EMBL" id="OEU16711.1"/>
    </source>
</evidence>
<accession>A0A1E7FEW6</accession>
<dbReference type="Proteomes" id="UP000095751">
    <property type="component" value="Unassembled WGS sequence"/>
</dbReference>
<gene>
    <name evidence="1" type="ORF">FRACYDRAFT_239304</name>
</gene>
<organism evidence="1 2">
    <name type="scientific">Fragilariopsis cylindrus CCMP1102</name>
    <dbReference type="NCBI Taxonomy" id="635003"/>
    <lineage>
        <taxon>Eukaryota</taxon>
        <taxon>Sar</taxon>
        <taxon>Stramenopiles</taxon>
        <taxon>Ochrophyta</taxon>
        <taxon>Bacillariophyta</taxon>
        <taxon>Bacillariophyceae</taxon>
        <taxon>Bacillariophycidae</taxon>
        <taxon>Bacillariales</taxon>
        <taxon>Bacillariaceae</taxon>
        <taxon>Fragilariopsis</taxon>
    </lineage>
</organism>
<dbReference type="EMBL" id="KV784358">
    <property type="protein sequence ID" value="OEU16711.1"/>
    <property type="molecule type" value="Genomic_DNA"/>
</dbReference>
<evidence type="ECO:0000313" key="2">
    <source>
        <dbReference type="Proteomes" id="UP000095751"/>
    </source>
</evidence>